<dbReference type="Proteomes" id="UP001500984">
    <property type="component" value="Unassembled WGS sequence"/>
</dbReference>
<feature type="region of interest" description="Disordered" evidence="1">
    <location>
        <begin position="1"/>
        <end position="56"/>
    </location>
</feature>
<evidence type="ECO:0000313" key="3">
    <source>
        <dbReference type="Proteomes" id="UP001500984"/>
    </source>
</evidence>
<evidence type="ECO:0008006" key="4">
    <source>
        <dbReference type="Google" id="ProtNLM"/>
    </source>
</evidence>
<organism evidence="2 3">
    <name type="scientific">Brevibacterium salitolerans</name>
    <dbReference type="NCBI Taxonomy" id="1403566"/>
    <lineage>
        <taxon>Bacteria</taxon>
        <taxon>Bacillati</taxon>
        <taxon>Actinomycetota</taxon>
        <taxon>Actinomycetes</taxon>
        <taxon>Micrococcales</taxon>
        <taxon>Brevibacteriaceae</taxon>
        <taxon>Brevibacterium</taxon>
    </lineage>
</organism>
<dbReference type="EMBL" id="BAAAPZ010000001">
    <property type="protein sequence ID" value="GAA2086630.1"/>
    <property type="molecule type" value="Genomic_DNA"/>
</dbReference>
<dbReference type="RefSeq" id="WP_344334285.1">
    <property type="nucleotide sequence ID" value="NZ_BAAAPZ010000001.1"/>
</dbReference>
<reference evidence="2 3" key="1">
    <citation type="journal article" date="2019" name="Int. J. Syst. Evol. Microbiol.">
        <title>The Global Catalogue of Microorganisms (GCM) 10K type strain sequencing project: providing services to taxonomists for standard genome sequencing and annotation.</title>
        <authorList>
            <consortium name="The Broad Institute Genomics Platform"/>
            <consortium name="The Broad Institute Genome Sequencing Center for Infectious Disease"/>
            <person name="Wu L."/>
            <person name="Ma J."/>
        </authorList>
    </citation>
    <scope>NUCLEOTIDE SEQUENCE [LARGE SCALE GENOMIC DNA]</scope>
    <source>
        <strain evidence="2 3">JCM 15900</strain>
    </source>
</reference>
<feature type="compositionally biased region" description="Low complexity" evidence="1">
    <location>
        <begin position="14"/>
        <end position="49"/>
    </location>
</feature>
<name>A0ABN2W930_9MICO</name>
<gene>
    <name evidence="2" type="ORF">GCM10009823_00400</name>
</gene>
<protein>
    <recommendedName>
        <fullName evidence="4">Energy transducer TonB</fullName>
    </recommendedName>
</protein>
<accession>A0ABN2W930</accession>
<comment type="caution">
    <text evidence="2">The sequence shown here is derived from an EMBL/GenBank/DDBJ whole genome shotgun (WGS) entry which is preliminary data.</text>
</comment>
<keyword evidence="3" id="KW-1185">Reference proteome</keyword>
<proteinExistence type="predicted"/>
<dbReference type="Pfam" id="PF20060">
    <property type="entry name" value="DUF6459"/>
    <property type="match status" value="1"/>
</dbReference>
<evidence type="ECO:0000313" key="2">
    <source>
        <dbReference type="EMBL" id="GAA2086630.1"/>
    </source>
</evidence>
<sequence>MTAAPALTLIRPLPASAGTRGAPAAPPAARGTVSASSGSGPPSGAAPAADTPQRRPHTLSQEDFALLDQMVPALGTALVEVLVGRRPVHSVERWVTPELCERIRTHAAVRASLSRHTGVRPDTVAAAGGHRLSPVSGTVVEASVVVRTRRRARALAMRFERTRARWRLTEFVSV</sequence>
<evidence type="ECO:0000256" key="1">
    <source>
        <dbReference type="SAM" id="MobiDB-lite"/>
    </source>
</evidence>
<dbReference type="InterPro" id="IPR045596">
    <property type="entry name" value="DUF6459"/>
</dbReference>